<evidence type="ECO:0000313" key="7">
    <source>
        <dbReference type="Proteomes" id="UP000064893"/>
    </source>
</evidence>
<evidence type="ECO:0000256" key="2">
    <source>
        <dbReference type="ARBA" id="ARBA00022519"/>
    </source>
</evidence>
<keyword evidence="3 6" id="KW-0328">Glycosyltransferase</keyword>
<keyword evidence="4 6" id="KW-0808">Transferase</keyword>
<proteinExistence type="predicted"/>
<evidence type="ECO:0000313" key="6">
    <source>
        <dbReference type="EMBL" id="ALO15606.1"/>
    </source>
</evidence>
<dbReference type="GO" id="GO:0009246">
    <property type="term" value="P:enterobacterial common antigen biosynthetic process"/>
    <property type="evidence" value="ECO:0007669"/>
    <property type="project" value="InterPro"/>
</dbReference>
<dbReference type="Proteomes" id="UP000064893">
    <property type="component" value="Chromosome"/>
</dbReference>
<protein>
    <submittedName>
        <fullName evidence="6">4-alpha-L-fucosyltransferase</fullName>
    </submittedName>
</protein>
<sequence>MNYHLMPQDKFIDSFIADVYTIGEQHNNVFWIHGNNGEKNYVNTVRPVEYIGHDQNNIKRRLGNISIKDKIFIHGYNLEVGEYVYDMPNTIFVWLWGYEFYEEPKGANDYWLYDSITKKILRKHRYPRIRFRKNILKILPEVIDVYKEKKRIKKELVLKNKQISRIDYLVLHQRNIEELLLIKKLYPNFKAKHIPGFYDINYDLAKNVQIKKAEQKEIKILVGNSANPANNHVDAFNKLKKYKNIKVHCILSYGAGSGYIKDVEKIGYKYFANRFQPIKSFMARNDYVNFLGSIDVFFMYHNRQQAFGNIMTAIALGKSVFLKKNNPLFFFIEGMGIKCYDAERIKEYNLPVLIKKGNDRRSENLHKLKNHISDKARLSNLKEILNRYA</sequence>
<dbReference type="GO" id="GO:0008417">
    <property type="term" value="F:fucosyltransferase activity"/>
    <property type="evidence" value="ECO:0007669"/>
    <property type="project" value="InterPro"/>
</dbReference>
<keyword evidence="1" id="KW-1003">Cell membrane</keyword>
<gene>
    <name evidence="6" type="ORF">L21SP5_01967</name>
</gene>
<organism evidence="6 7">
    <name type="scientific">Salinivirga cyanobacteriivorans</name>
    <dbReference type="NCBI Taxonomy" id="1307839"/>
    <lineage>
        <taxon>Bacteria</taxon>
        <taxon>Pseudomonadati</taxon>
        <taxon>Bacteroidota</taxon>
        <taxon>Bacteroidia</taxon>
        <taxon>Bacteroidales</taxon>
        <taxon>Salinivirgaceae</taxon>
        <taxon>Salinivirga</taxon>
    </lineage>
</organism>
<keyword evidence="5" id="KW-0472">Membrane</keyword>
<dbReference type="AlphaFoldDB" id="A0A0S2I003"/>
<dbReference type="InterPro" id="IPR009993">
    <property type="entry name" value="WecF"/>
</dbReference>
<dbReference type="Pfam" id="PF07429">
    <property type="entry name" value="Glyco_transf_56"/>
    <property type="match status" value="1"/>
</dbReference>
<evidence type="ECO:0000256" key="1">
    <source>
        <dbReference type="ARBA" id="ARBA00022475"/>
    </source>
</evidence>
<dbReference type="EMBL" id="CP013118">
    <property type="protein sequence ID" value="ALO15606.1"/>
    <property type="molecule type" value="Genomic_DNA"/>
</dbReference>
<keyword evidence="7" id="KW-1185">Reference proteome</keyword>
<name>A0A0S2I003_9BACT</name>
<reference evidence="6 7" key="1">
    <citation type="submission" date="2015-11" db="EMBL/GenBank/DDBJ databases">
        <title>Description and complete genome sequence of a novel strain predominating in hypersaline microbial mats and representing a new family of the Bacteriodetes phylum.</title>
        <authorList>
            <person name="Spring S."/>
            <person name="Bunk B."/>
            <person name="Sproer C."/>
            <person name="Klenk H.-P."/>
        </authorList>
    </citation>
    <scope>NUCLEOTIDE SEQUENCE [LARGE SCALE GENOMIC DNA]</scope>
    <source>
        <strain evidence="6 7">L21-Spi-D4</strain>
    </source>
</reference>
<dbReference type="STRING" id="1307839.L21SP5_01967"/>
<evidence type="ECO:0000256" key="5">
    <source>
        <dbReference type="ARBA" id="ARBA00023136"/>
    </source>
</evidence>
<accession>A0A0S2I003</accession>
<evidence type="ECO:0000256" key="3">
    <source>
        <dbReference type="ARBA" id="ARBA00022676"/>
    </source>
</evidence>
<evidence type="ECO:0000256" key="4">
    <source>
        <dbReference type="ARBA" id="ARBA00022679"/>
    </source>
</evidence>
<keyword evidence="2" id="KW-0997">Cell inner membrane</keyword>
<dbReference type="KEGG" id="blq:L21SP5_01967"/>